<dbReference type="Gene3D" id="3.40.50.1820">
    <property type="entry name" value="alpha/beta hydrolase"/>
    <property type="match status" value="1"/>
</dbReference>
<dbReference type="Pfam" id="PF00561">
    <property type="entry name" value="Abhydrolase_1"/>
    <property type="match status" value="1"/>
</dbReference>
<dbReference type="SUPFAM" id="SSF53474">
    <property type="entry name" value="alpha/beta-Hydrolases"/>
    <property type="match status" value="1"/>
</dbReference>
<dbReference type="PANTHER" id="PTHR43798:SF31">
    <property type="entry name" value="AB HYDROLASE SUPERFAMILY PROTEIN YCLE"/>
    <property type="match status" value="1"/>
</dbReference>
<evidence type="ECO:0000313" key="4">
    <source>
        <dbReference type="EMBL" id="GAA1838360.1"/>
    </source>
</evidence>
<evidence type="ECO:0000256" key="2">
    <source>
        <dbReference type="SAM" id="MobiDB-lite"/>
    </source>
</evidence>
<evidence type="ECO:0000256" key="1">
    <source>
        <dbReference type="ARBA" id="ARBA00022801"/>
    </source>
</evidence>
<dbReference type="EMBL" id="BAAAQK010000004">
    <property type="protein sequence ID" value="GAA1838360.1"/>
    <property type="molecule type" value="Genomic_DNA"/>
</dbReference>
<sequence length="291" mass="31485">MPDLTHDATARTVDTPRGPLHYHEAGEGPPLLLLHGSGPGVSAWANYRGNLPVFAEHFRTLALDFPGFGKSYSPEGNPMPAALPAVVDFLDALGLGAVPVLGNSMGGNVAARLAATFPERVSRLVTIGGIGVPVFGAAPPEGIKLLVQFVEDPTHERLMAWMESMVFSTDILTEEFVELRWQAASDPAALADVRKLFNFGSLRAMGAGRTAQAVDAVDVLSRITAPTLITWGRDDRVTPLDGCLVAMRLIAQAELHVFHDCGHWAMIERKEEFESTVLGYLLRDVKQPERL</sequence>
<proteinExistence type="predicted"/>
<dbReference type="PRINTS" id="PR00111">
    <property type="entry name" value="ABHYDROLASE"/>
</dbReference>
<keyword evidence="5" id="KW-1185">Reference proteome</keyword>
<evidence type="ECO:0000313" key="5">
    <source>
        <dbReference type="Proteomes" id="UP001500449"/>
    </source>
</evidence>
<dbReference type="Proteomes" id="UP001500449">
    <property type="component" value="Unassembled WGS sequence"/>
</dbReference>
<gene>
    <name evidence="4" type="ORF">GCM10009836_16630</name>
</gene>
<dbReference type="InterPro" id="IPR050266">
    <property type="entry name" value="AB_hydrolase_sf"/>
</dbReference>
<dbReference type="InterPro" id="IPR029058">
    <property type="entry name" value="AB_hydrolase_fold"/>
</dbReference>
<protein>
    <submittedName>
        <fullName evidence="4">Alpha/beta fold hydrolase</fullName>
    </submittedName>
</protein>
<comment type="caution">
    <text evidence="4">The sequence shown here is derived from an EMBL/GenBank/DDBJ whole genome shotgun (WGS) entry which is preliminary data.</text>
</comment>
<keyword evidence="1 4" id="KW-0378">Hydrolase</keyword>
<dbReference type="InterPro" id="IPR000639">
    <property type="entry name" value="Epox_hydrolase-like"/>
</dbReference>
<dbReference type="InterPro" id="IPR000073">
    <property type="entry name" value="AB_hydrolase_1"/>
</dbReference>
<name>A0ABN2MUG8_9PSEU</name>
<feature type="region of interest" description="Disordered" evidence="2">
    <location>
        <begin position="1"/>
        <end position="24"/>
    </location>
</feature>
<organism evidence="4 5">
    <name type="scientific">Pseudonocardia ailaonensis</name>
    <dbReference type="NCBI Taxonomy" id="367279"/>
    <lineage>
        <taxon>Bacteria</taxon>
        <taxon>Bacillati</taxon>
        <taxon>Actinomycetota</taxon>
        <taxon>Actinomycetes</taxon>
        <taxon>Pseudonocardiales</taxon>
        <taxon>Pseudonocardiaceae</taxon>
        <taxon>Pseudonocardia</taxon>
    </lineage>
</organism>
<evidence type="ECO:0000259" key="3">
    <source>
        <dbReference type="Pfam" id="PF00561"/>
    </source>
</evidence>
<accession>A0ABN2MUG8</accession>
<reference evidence="4 5" key="1">
    <citation type="journal article" date="2019" name="Int. J. Syst. Evol. Microbiol.">
        <title>The Global Catalogue of Microorganisms (GCM) 10K type strain sequencing project: providing services to taxonomists for standard genome sequencing and annotation.</title>
        <authorList>
            <consortium name="The Broad Institute Genomics Platform"/>
            <consortium name="The Broad Institute Genome Sequencing Center for Infectious Disease"/>
            <person name="Wu L."/>
            <person name="Ma J."/>
        </authorList>
    </citation>
    <scope>NUCLEOTIDE SEQUENCE [LARGE SCALE GENOMIC DNA]</scope>
    <source>
        <strain evidence="4 5">JCM 16009</strain>
    </source>
</reference>
<dbReference type="PANTHER" id="PTHR43798">
    <property type="entry name" value="MONOACYLGLYCEROL LIPASE"/>
    <property type="match status" value="1"/>
</dbReference>
<feature type="domain" description="AB hydrolase-1" evidence="3">
    <location>
        <begin position="29"/>
        <end position="269"/>
    </location>
</feature>
<dbReference type="GO" id="GO:0016787">
    <property type="term" value="F:hydrolase activity"/>
    <property type="evidence" value="ECO:0007669"/>
    <property type="project" value="UniProtKB-KW"/>
</dbReference>
<dbReference type="RefSeq" id="WP_344414142.1">
    <property type="nucleotide sequence ID" value="NZ_BAAAQK010000004.1"/>
</dbReference>
<dbReference type="PRINTS" id="PR00412">
    <property type="entry name" value="EPOXHYDRLASE"/>
</dbReference>